<evidence type="ECO:0000313" key="1">
    <source>
        <dbReference type="EMBL" id="TEB22436.1"/>
    </source>
</evidence>
<dbReference type="InterPro" id="IPR040521">
    <property type="entry name" value="KDZ"/>
</dbReference>
<dbReference type="EMBL" id="QPFP01000091">
    <property type="protein sequence ID" value="TEB22436.1"/>
    <property type="molecule type" value="Genomic_DNA"/>
</dbReference>
<protein>
    <recommendedName>
        <fullName evidence="3">CxC1-like cysteine cluster associated with KDZ transposases domain-containing protein</fullName>
    </recommendedName>
</protein>
<gene>
    <name evidence="1" type="ORF">FA13DRAFT_1641384</name>
</gene>
<dbReference type="AlphaFoldDB" id="A0A4Y7SKR7"/>
<dbReference type="Pfam" id="PF18758">
    <property type="entry name" value="KDZ"/>
    <property type="match status" value="1"/>
</dbReference>
<dbReference type="Proteomes" id="UP000298030">
    <property type="component" value="Unassembled WGS sequence"/>
</dbReference>
<sequence>KKAMDIFNKMGWFVYRCHYGMIFWVADMMKLEEPYTVQSFPCLLSIPLTKVLGKRLLIGYNIGCAFEGMIKSTTLGKRFIKLFSQCCVNTYHRYAHNFACQHLEHTLDAPCLVCVPSVKCGTPGVLQQI</sequence>
<name>A0A4Y7SKR7_COPMI</name>
<keyword evidence="2" id="KW-1185">Reference proteome</keyword>
<proteinExistence type="predicted"/>
<evidence type="ECO:0000313" key="2">
    <source>
        <dbReference type="Proteomes" id="UP000298030"/>
    </source>
</evidence>
<dbReference type="OrthoDB" id="3251205at2759"/>
<reference evidence="1 2" key="1">
    <citation type="journal article" date="2019" name="Nat. Ecol. Evol.">
        <title>Megaphylogeny resolves global patterns of mushroom evolution.</title>
        <authorList>
            <person name="Varga T."/>
            <person name="Krizsan K."/>
            <person name="Foldi C."/>
            <person name="Dima B."/>
            <person name="Sanchez-Garcia M."/>
            <person name="Sanchez-Ramirez S."/>
            <person name="Szollosi G.J."/>
            <person name="Szarkandi J.G."/>
            <person name="Papp V."/>
            <person name="Albert L."/>
            <person name="Andreopoulos W."/>
            <person name="Angelini C."/>
            <person name="Antonin V."/>
            <person name="Barry K.W."/>
            <person name="Bougher N.L."/>
            <person name="Buchanan P."/>
            <person name="Buyck B."/>
            <person name="Bense V."/>
            <person name="Catcheside P."/>
            <person name="Chovatia M."/>
            <person name="Cooper J."/>
            <person name="Damon W."/>
            <person name="Desjardin D."/>
            <person name="Finy P."/>
            <person name="Geml J."/>
            <person name="Haridas S."/>
            <person name="Hughes K."/>
            <person name="Justo A."/>
            <person name="Karasinski D."/>
            <person name="Kautmanova I."/>
            <person name="Kiss B."/>
            <person name="Kocsube S."/>
            <person name="Kotiranta H."/>
            <person name="LaButti K.M."/>
            <person name="Lechner B.E."/>
            <person name="Liimatainen K."/>
            <person name="Lipzen A."/>
            <person name="Lukacs Z."/>
            <person name="Mihaltcheva S."/>
            <person name="Morgado L.N."/>
            <person name="Niskanen T."/>
            <person name="Noordeloos M.E."/>
            <person name="Ohm R.A."/>
            <person name="Ortiz-Santana B."/>
            <person name="Ovrebo C."/>
            <person name="Racz N."/>
            <person name="Riley R."/>
            <person name="Savchenko A."/>
            <person name="Shiryaev A."/>
            <person name="Soop K."/>
            <person name="Spirin V."/>
            <person name="Szebenyi C."/>
            <person name="Tomsovsky M."/>
            <person name="Tulloss R.E."/>
            <person name="Uehling J."/>
            <person name="Grigoriev I.V."/>
            <person name="Vagvolgyi C."/>
            <person name="Papp T."/>
            <person name="Martin F.M."/>
            <person name="Miettinen O."/>
            <person name="Hibbett D.S."/>
            <person name="Nagy L.G."/>
        </authorList>
    </citation>
    <scope>NUCLEOTIDE SEQUENCE [LARGE SCALE GENOMIC DNA]</scope>
    <source>
        <strain evidence="1 2">FP101781</strain>
    </source>
</reference>
<accession>A0A4Y7SKR7</accession>
<evidence type="ECO:0008006" key="3">
    <source>
        <dbReference type="Google" id="ProtNLM"/>
    </source>
</evidence>
<feature type="non-terminal residue" evidence="1">
    <location>
        <position position="1"/>
    </location>
</feature>
<organism evidence="1 2">
    <name type="scientific">Coprinellus micaceus</name>
    <name type="common">Glistening ink-cap mushroom</name>
    <name type="synonym">Coprinus micaceus</name>
    <dbReference type="NCBI Taxonomy" id="71717"/>
    <lineage>
        <taxon>Eukaryota</taxon>
        <taxon>Fungi</taxon>
        <taxon>Dikarya</taxon>
        <taxon>Basidiomycota</taxon>
        <taxon>Agaricomycotina</taxon>
        <taxon>Agaricomycetes</taxon>
        <taxon>Agaricomycetidae</taxon>
        <taxon>Agaricales</taxon>
        <taxon>Agaricineae</taxon>
        <taxon>Psathyrellaceae</taxon>
        <taxon>Coprinellus</taxon>
    </lineage>
</organism>
<comment type="caution">
    <text evidence="1">The sequence shown here is derived from an EMBL/GenBank/DDBJ whole genome shotgun (WGS) entry which is preliminary data.</text>
</comment>